<dbReference type="Pfam" id="PF13858">
    <property type="entry name" value="DUF4199"/>
    <property type="match status" value="1"/>
</dbReference>
<keyword evidence="1" id="KW-0472">Membrane</keyword>
<reference evidence="2" key="1">
    <citation type="submission" date="2022-10" db="EMBL/GenBank/DDBJ databases">
        <authorList>
            <person name="Kim H.S."/>
            <person name="Kim J.-S."/>
            <person name="Suh M.K."/>
            <person name="Eom M.K."/>
            <person name="Lee J.-S."/>
        </authorList>
    </citation>
    <scope>NUCLEOTIDE SEQUENCE</scope>
    <source>
        <strain evidence="2">LIP-5</strain>
    </source>
</reference>
<keyword evidence="1" id="KW-1133">Transmembrane helix</keyword>
<keyword evidence="1" id="KW-0812">Transmembrane</keyword>
<dbReference type="RefSeq" id="WP_263038053.1">
    <property type="nucleotide sequence ID" value="NZ_JAOTPL010000010.1"/>
</dbReference>
<dbReference type="EMBL" id="JAOTPL010000010">
    <property type="protein sequence ID" value="MCU7694568.1"/>
    <property type="molecule type" value="Genomic_DNA"/>
</dbReference>
<evidence type="ECO:0000313" key="3">
    <source>
        <dbReference type="Proteomes" id="UP001209317"/>
    </source>
</evidence>
<sequence length="170" mass="19149">MNKRSGTHIRDGALLAVFLIVLAVIYHLTGVYGNNYLSYLIYPLIVIAVIFFCFNYAKRTGNTRFSDVFGYGFKAICVTALIMVAWNILASQVIFPEHTTRLIAERQKELIEVGVPREEVEQQFSFSKKYFNVLTISSTLFMYAISGIVGALLAASLVKKNNAYDQTEIK</sequence>
<dbReference type="AlphaFoldDB" id="A0AAE3IP76"/>
<gene>
    <name evidence="2" type="ORF">OD355_08580</name>
</gene>
<feature type="transmembrane region" description="Helical" evidence="1">
    <location>
        <begin position="12"/>
        <end position="33"/>
    </location>
</feature>
<organism evidence="2 3">
    <name type="scientific">Haoranjiania flava</name>
    <dbReference type="NCBI Taxonomy" id="1856322"/>
    <lineage>
        <taxon>Bacteria</taxon>
        <taxon>Pseudomonadati</taxon>
        <taxon>Bacteroidota</taxon>
        <taxon>Chitinophagia</taxon>
        <taxon>Chitinophagales</taxon>
        <taxon>Chitinophagaceae</taxon>
        <taxon>Haoranjiania</taxon>
    </lineage>
</organism>
<proteinExistence type="predicted"/>
<keyword evidence="3" id="KW-1185">Reference proteome</keyword>
<protein>
    <submittedName>
        <fullName evidence="2">DUF4199 domain-containing protein</fullName>
    </submittedName>
</protein>
<evidence type="ECO:0000256" key="1">
    <source>
        <dbReference type="SAM" id="Phobius"/>
    </source>
</evidence>
<comment type="caution">
    <text evidence="2">The sequence shown here is derived from an EMBL/GenBank/DDBJ whole genome shotgun (WGS) entry which is preliminary data.</text>
</comment>
<feature type="transmembrane region" description="Helical" evidence="1">
    <location>
        <begin position="69"/>
        <end position="89"/>
    </location>
</feature>
<feature type="transmembrane region" description="Helical" evidence="1">
    <location>
        <begin position="140"/>
        <end position="158"/>
    </location>
</feature>
<dbReference type="InterPro" id="IPR025250">
    <property type="entry name" value="DUF4199"/>
</dbReference>
<accession>A0AAE3IP76</accession>
<dbReference type="Proteomes" id="UP001209317">
    <property type="component" value="Unassembled WGS sequence"/>
</dbReference>
<name>A0AAE3IP76_9BACT</name>
<evidence type="ECO:0000313" key="2">
    <source>
        <dbReference type="EMBL" id="MCU7694568.1"/>
    </source>
</evidence>
<feature type="transmembrane region" description="Helical" evidence="1">
    <location>
        <begin position="39"/>
        <end position="57"/>
    </location>
</feature>